<dbReference type="EMBL" id="LMTZ01000065">
    <property type="protein sequence ID" value="KST68435.1"/>
    <property type="molecule type" value="Genomic_DNA"/>
</dbReference>
<dbReference type="SUPFAM" id="SSF53335">
    <property type="entry name" value="S-adenosyl-L-methionine-dependent methyltransferases"/>
    <property type="match status" value="1"/>
</dbReference>
<dbReference type="GO" id="GO:0008168">
    <property type="term" value="F:methyltransferase activity"/>
    <property type="evidence" value="ECO:0007669"/>
    <property type="project" value="UniProtKB-KW"/>
</dbReference>
<evidence type="ECO:0000313" key="4">
    <source>
        <dbReference type="EMBL" id="KST63554.1"/>
    </source>
</evidence>
<protein>
    <submittedName>
        <fullName evidence="4">Methyltransferase type 11</fullName>
    </submittedName>
</protein>
<dbReference type="AlphaFoldDB" id="A0A0V7ZGH4"/>
<keyword evidence="2 4" id="KW-0808">Transferase</keyword>
<evidence type="ECO:0000313" key="5">
    <source>
        <dbReference type="EMBL" id="KST68435.1"/>
    </source>
</evidence>
<dbReference type="OrthoDB" id="9797252at2"/>
<dbReference type="Proteomes" id="UP000053372">
    <property type="component" value="Unassembled WGS sequence"/>
</dbReference>
<dbReference type="PANTHER" id="PTHR44942:SF4">
    <property type="entry name" value="METHYLTRANSFERASE TYPE 11 DOMAIN-CONTAINING PROTEIN"/>
    <property type="match status" value="1"/>
</dbReference>
<keyword evidence="6" id="KW-1185">Reference proteome</keyword>
<feature type="domain" description="Methyltransferase" evidence="3">
    <location>
        <begin position="42"/>
        <end position="132"/>
    </location>
</feature>
<evidence type="ECO:0000256" key="2">
    <source>
        <dbReference type="ARBA" id="ARBA00022679"/>
    </source>
</evidence>
<evidence type="ECO:0000256" key="1">
    <source>
        <dbReference type="ARBA" id="ARBA00022603"/>
    </source>
</evidence>
<comment type="caution">
    <text evidence="4">The sequence shown here is derived from an EMBL/GenBank/DDBJ whole genome shotgun (WGS) entry which is preliminary data.</text>
</comment>
<evidence type="ECO:0000313" key="6">
    <source>
        <dbReference type="Proteomes" id="UP000053372"/>
    </source>
</evidence>
<dbReference type="GO" id="GO:0032259">
    <property type="term" value="P:methylation"/>
    <property type="evidence" value="ECO:0007669"/>
    <property type="project" value="UniProtKB-KW"/>
</dbReference>
<dbReference type="Pfam" id="PF13649">
    <property type="entry name" value="Methyltransf_25"/>
    <property type="match status" value="1"/>
</dbReference>
<sequence>MKKRSQSFDKIAQIYDKARPTYPEQLIEDITHLAAIQDKASILDIGTGTGQGTIPFAQKGYAIHCLEPGPNLIAIAKQNMSSYPKVTFETVTFENWKLQPQYFDLAISAQAFHWVNREIGYPKVAQALKKNGHIAFFWNFSLSVDTPITQSLKSAFQKYVTRVSSKQSSIDSLIQKRENWINNSLCFKNLVMKQYPWSINHDSKEYINLLKTQTFYQNFDDNDKNNISNIVEEIFSNHGGFITLSYLSVLFFAQKI</sequence>
<dbReference type="EMBL" id="LMTZ01000137">
    <property type="protein sequence ID" value="KST63554.1"/>
    <property type="molecule type" value="Genomic_DNA"/>
</dbReference>
<organism evidence="4 6">
    <name type="scientific">Mastigocoleus testarum BC008</name>
    <dbReference type="NCBI Taxonomy" id="371196"/>
    <lineage>
        <taxon>Bacteria</taxon>
        <taxon>Bacillati</taxon>
        <taxon>Cyanobacteriota</taxon>
        <taxon>Cyanophyceae</taxon>
        <taxon>Nostocales</taxon>
        <taxon>Hapalosiphonaceae</taxon>
        <taxon>Mastigocoleus</taxon>
    </lineage>
</organism>
<dbReference type="Gene3D" id="3.40.50.150">
    <property type="entry name" value="Vaccinia Virus protein VP39"/>
    <property type="match status" value="1"/>
</dbReference>
<gene>
    <name evidence="5" type="ORF">BC008_00770</name>
    <name evidence="4" type="ORF">BC008_13905</name>
</gene>
<dbReference type="InterPro" id="IPR041698">
    <property type="entry name" value="Methyltransf_25"/>
</dbReference>
<reference evidence="4 6" key="1">
    <citation type="journal article" date="2015" name="Genome Announc.">
        <title>Draft Genome of the Euendolithic (true boring) Cyanobacterium Mastigocoleus testarum strain BC008.</title>
        <authorList>
            <person name="Guida B.S."/>
            <person name="Garcia-Pichel F."/>
        </authorList>
    </citation>
    <scope>NUCLEOTIDE SEQUENCE [LARGE SCALE GENOMIC DNA]</scope>
    <source>
        <strain evidence="4 6">BC008</strain>
    </source>
</reference>
<dbReference type="CDD" id="cd02440">
    <property type="entry name" value="AdoMet_MTases"/>
    <property type="match status" value="1"/>
</dbReference>
<accession>A0A0V7ZGH4</accession>
<dbReference type="PANTHER" id="PTHR44942">
    <property type="entry name" value="METHYLTRANSF_11 DOMAIN-CONTAINING PROTEIN"/>
    <property type="match status" value="1"/>
</dbReference>
<dbReference type="RefSeq" id="WP_058183527.1">
    <property type="nucleotide sequence ID" value="NZ_LMTZ01000065.1"/>
</dbReference>
<dbReference type="InterPro" id="IPR051052">
    <property type="entry name" value="Diverse_substrate_MTase"/>
</dbReference>
<proteinExistence type="predicted"/>
<name>A0A0V7ZGH4_9CYAN</name>
<evidence type="ECO:0000259" key="3">
    <source>
        <dbReference type="Pfam" id="PF13649"/>
    </source>
</evidence>
<keyword evidence="1 4" id="KW-0489">Methyltransferase</keyword>
<dbReference type="InterPro" id="IPR029063">
    <property type="entry name" value="SAM-dependent_MTases_sf"/>
</dbReference>